<evidence type="ECO:0000313" key="9">
    <source>
        <dbReference type="EMBL" id="VDK56756.1"/>
    </source>
</evidence>
<accession>A0A3P6R1W2</accession>
<keyword evidence="7" id="KW-1208">Phospholipid metabolism</keyword>
<dbReference type="GO" id="GO:0006646">
    <property type="term" value="P:phosphatidylethanolamine biosynthetic process"/>
    <property type="evidence" value="ECO:0007669"/>
    <property type="project" value="InterPro"/>
</dbReference>
<proteinExistence type="inferred from homology"/>
<keyword evidence="10" id="KW-1185">Reference proteome</keyword>
<evidence type="ECO:0000256" key="8">
    <source>
        <dbReference type="ARBA" id="ARBA00025707"/>
    </source>
</evidence>
<keyword evidence="5" id="KW-0443">Lipid metabolism</keyword>
<gene>
    <name evidence="9" type="ORF">CGOC_LOCUS3757</name>
</gene>
<dbReference type="GO" id="GO:0004306">
    <property type="term" value="F:ethanolamine-phosphate cytidylyltransferase activity"/>
    <property type="evidence" value="ECO:0007669"/>
    <property type="project" value="InterPro"/>
</dbReference>
<dbReference type="PANTHER" id="PTHR45780:SF2">
    <property type="entry name" value="ETHANOLAMINE-PHOSPHATE CYTIDYLYLTRANSFERASE"/>
    <property type="match status" value="1"/>
</dbReference>
<evidence type="ECO:0000256" key="6">
    <source>
        <dbReference type="ARBA" id="ARBA00023209"/>
    </source>
</evidence>
<evidence type="ECO:0000256" key="5">
    <source>
        <dbReference type="ARBA" id="ARBA00023098"/>
    </source>
</evidence>
<sequence>MITSVETLNHYNCDFCVHGDDISRTADGKDTFEEVKKANRYRECKRTSGVSTTVDLHLVDAVECLTHGIYRISLKDCCP</sequence>
<evidence type="ECO:0000313" key="10">
    <source>
        <dbReference type="Proteomes" id="UP000271889"/>
    </source>
</evidence>
<keyword evidence="4" id="KW-0548">Nucleotidyltransferase</keyword>
<organism evidence="9 10">
    <name type="scientific">Cylicostephanus goldi</name>
    <name type="common">Nematode worm</name>
    <dbReference type="NCBI Taxonomy" id="71465"/>
    <lineage>
        <taxon>Eukaryota</taxon>
        <taxon>Metazoa</taxon>
        <taxon>Ecdysozoa</taxon>
        <taxon>Nematoda</taxon>
        <taxon>Chromadorea</taxon>
        <taxon>Rhabditida</taxon>
        <taxon>Rhabditina</taxon>
        <taxon>Rhabditomorpha</taxon>
        <taxon>Strongyloidea</taxon>
        <taxon>Strongylidae</taxon>
        <taxon>Cylicostephanus</taxon>
    </lineage>
</organism>
<evidence type="ECO:0000256" key="3">
    <source>
        <dbReference type="ARBA" id="ARBA00022679"/>
    </source>
</evidence>
<dbReference type="Gene3D" id="3.40.50.620">
    <property type="entry name" value="HUPs"/>
    <property type="match status" value="1"/>
</dbReference>
<name>A0A3P6R1W2_CYLGO</name>
<comment type="similarity">
    <text evidence="1">Belongs to the cytidylyltransferase family.</text>
</comment>
<dbReference type="PANTHER" id="PTHR45780">
    <property type="entry name" value="ETHANOLAMINE-PHOSPHATE CYTIDYLYLTRANSFERASE"/>
    <property type="match status" value="1"/>
</dbReference>
<dbReference type="GO" id="GO:0005737">
    <property type="term" value="C:cytoplasm"/>
    <property type="evidence" value="ECO:0007669"/>
    <property type="project" value="TreeGrafter"/>
</dbReference>
<evidence type="ECO:0000256" key="2">
    <source>
        <dbReference type="ARBA" id="ARBA00022516"/>
    </source>
</evidence>
<dbReference type="Proteomes" id="UP000271889">
    <property type="component" value="Unassembled WGS sequence"/>
</dbReference>
<comment type="pathway">
    <text evidence="8">Phospholipid metabolism.</text>
</comment>
<dbReference type="InterPro" id="IPR014729">
    <property type="entry name" value="Rossmann-like_a/b/a_fold"/>
</dbReference>
<dbReference type="OrthoDB" id="5835869at2759"/>
<keyword evidence="3" id="KW-0808">Transferase</keyword>
<evidence type="ECO:0000256" key="4">
    <source>
        <dbReference type="ARBA" id="ARBA00022695"/>
    </source>
</evidence>
<protein>
    <submittedName>
        <fullName evidence="9">Uncharacterized protein</fullName>
    </submittedName>
</protein>
<evidence type="ECO:0000256" key="7">
    <source>
        <dbReference type="ARBA" id="ARBA00023264"/>
    </source>
</evidence>
<dbReference type="EMBL" id="UYRV01009659">
    <property type="protein sequence ID" value="VDK56756.1"/>
    <property type="molecule type" value="Genomic_DNA"/>
</dbReference>
<dbReference type="InterPro" id="IPR044608">
    <property type="entry name" value="Ect1/PCYT2"/>
</dbReference>
<evidence type="ECO:0000256" key="1">
    <source>
        <dbReference type="ARBA" id="ARBA00010101"/>
    </source>
</evidence>
<keyword evidence="6" id="KW-0594">Phospholipid biosynthesis</keyword>
<keyword evidence="2" id="KW-0444">Lipid biosynthesis</keyword>
<dbReference type="AlphaFoldDB" id="A0A3P6R1W2"/>
<reference evidence="9 10" key="1">
    <citation type="submission" date="2018-11" db="EMBL/GenBank/DDBJ databases">
        <authorList>
            <consortium name="Pathogen Informatics"/>
        </authorList>
    </citation>
    <scope>NUCLEOTIDE SEQUENCE [LARGE SCALE GENOMIC DNA]</scope>
</reference>